<dbReference type="GO" id="GO:0016491">
    <property type="term" value="F:oxidoreductase activity"/>
    <property type="evidence" value="ECO:0007669"/>
    <property type="project" value="UniProtKB-KW"/>
</dbReference>
<sequence length="182" mass="20034">MDNYDYIMNLNTRAVLVLTQLALPYLIKSQGEIVMVSSVAGLNTAGITLPYYCMSKSALDQLMRALATKYIDQGVRVNSVNPGLITTTIMQKQGATADQQSKVLISHMNFYVIIVIFKKEAYLTSDWKLIPARRAGSPRDVAEAIAFLADRRLSSYVVGHTLVVDGGSSIVNPLLVNYTIDK</sequence>
<dbReference type="PRINTS" id="PR00081">
    <property type="entry name" value="GDHRDH"/>
</dbReference>
<dbReference type="InterPro" id="IPR002347">
    <property type="entry name" value="SDR_fam"/>
</dbReference>
<proteinExistence type="predicted"/>
<accession>A0A1I7XNX2</accession>
<dbReference type="PROSITE" id="PS00061">
    <property type="entry name" value="ADH_SHORT"/>
    <property type="match status" value="1"/>
</dbReference>
<dbReference type="AlphaFoldDB" id="A0A1I7XNX2"/>
<dbReference type="SUPFAM" id="SSF51735">
    <property type="entry name" value="NAD(P)-binding Rossmann-fold domains"/>
    <property type="match status" value="1"/>
</dbReference>
<dbReference type="Pfam" id="PF00106">
    <property type="entry name" value="adh_short"/>
    <property type="match status" value="1"/>
</dbReference>
<dbReference type="WBParaSite" id="Hba_19173">
    <property type="protein sequence ID" value="Hba_19173"/>
    <property type="gene ID" value="Hba_19173"/>
</dbReference>
<dbReference type="InterPro" id="IPR036291">
    <property type="entry name" value="NAD(P)-bd_dom_sf"/>
</dbReference>
<keyword evidence="2" id="KW-1185">Reference proteome</keyword>
<dbReference type="PANTHER" id="PTHR44115">
    <property type="entry name" value="PROTEIN CBG09704"/>
    <property type="match status" value="1"/>
</dbReference>
<keyword evidence="1" id="KW-0560">Oxidoreductase</keyword>
<dbReference type="Proteomes" id="UP000095283">
    <property type="component" value="Unplaced"/>
</dbReference>
<evidence type="ECO:0000256" key="1">
    <source>
        <dbReference type="ARBA" id="ARBA00023002"/>
    </source>
</evidence>
<reference evidence="3" key="1">
    <citation type="submission" date="2016-11" db="UniProtKB">
        <authorList>
            <consortium name="WormBaseParasite"/>
        </authorList>
    </citation>
    <scope>IDENTIFICATION</scope>
</reference>
<dbReference type="Pfam" id="PF13561">
    <property type="entry name" value="adh_short_C2"/>
    <property type="match status" value="1"/>
</dbReference>
<evidence type="ECO:0000313" key="2">
    <source>
        <dbReference type="Proteomes" id="UP000095283"/>
    </source>
</evidence>
<protein>
    <submittedName>
        <fullName evidence="3">Dehydrogenase/reductase SDR family member 11</fullName>
    </submittedName>
</protein>
<dbReference type="Gene3D" id="3.40.50.720">
    <property type="entry name" value="NAD(P)-binding Rossmann-like Domain"/>
    <property type="match status" value="1"/>
</dbReference>
<evidence type="ECO:0000313" key="3">
    <source>
        <dbReference type="WBParaSite" id="Hba_19173"/>
    </source>
</evidence>
<organism evidence="2 3">
    <name type="scientific">Heterorhabditis bacteriophora</name>
    <name type="common">Entomopathogenic nematode worm</name>
    <dbReference type="NCBI Taxonomy" id="37862"/>
    <lineage>
        <taxon>Eukaryota</taxon>
        <taxon>Metazoa</taxon>
        <taxon>Ecdysozoa</taxon>
        <taxon>Nematoda</taxon>
        <taxon>Chromadorea</taxon>
        <taxon>Rhabditida</taxon>
        <taxon>Rhabditina</taxon>
        <taxon>Rhabditomorpha</taxon>
        <taxon>Strongyloidea</taxon>
        <taxon>Heterorhabditidae</taxon>
        <taxon>Heterorhabditis</taxon>
    </lineage>
</organism>
<dbReference type="PANTHER" id="PTHR44115:SF2">
    <property type="entry name" value="NAD(P)-BINDING PROTEIN"/>
    <property type="match status" value="1"/>
</dbReference>
<dbReference type="InterPro" id="IPR020904">
    <property type="entry name" value="Sc_DH/Rdtase_CS"/>
</dbReference>
<name>A0A1I7XNX2_HETBA</name>